<evidence type="ECO:0000259" key="7">
    <source>
        <dbReference type="PROSITE" id="PS51866"/>
    </source>
</evidence>
<evidence type="ECO:0000256" key="4">
    <source>
        <dbReference type="ARBA" id="ARBA00022505"/>
    </source>
</evidence>
<comment type="subcellular location">
    <subcellularLocation>
        <location evidence="1">Cell membrane</location>
        <topology evidence="1">Peripheral membrane protein</topology>
    </subcellularLocation>
</comment>
<evidence type="ECO:0000256" key="6">
    <source>
        <dbReference type="SAM" id="MobiDB-lite"/>
    </source>
</evidence>
<dbReference type="EMBL" id="JAOPJZ010000016">
    <property type="protein sequence ID" value="MCU4753335.1"/>
    <property type="molecule type" value="Genomic_DNA"/>
</dbReference>
<accession>A0AAP2ZAT3</accession>
<proteinExistence type="inferred from homology"/>
<evidence type="ECO:0000313" key="9">
    <source>
        <dbReference type="Proteomes" id="UP001321047"/>
    </source>
</evidence>
<feature type="domain" description="Mop" evidence="7">
    <location>
        <begin position="161"/>
        <end position="227"/>
    </location>
</feature>
<dbReference type="Gene3D" id="2.40.50.100">
    <property type="match status" value="1"/>
</dbReference>
<keyword evidence="3" id="KW-0813">Transport</keyword>
<name>A0AAP2ZAT3_9EURY</name>
<dbReference type="SUPFAM" id="SSF50331">
    <property type="entry name" value="MOP-like"/>
    <property type="match status" value="1"/>
</dbReference>
<evidence type="ECO:0000313" key="8">
    <source>
        <dbReference type="EMBL" id="MCU4753335.1"/>
    </source>
</evidence>
<dbReference type="Proteomes" id="UP001321047">
    <property type="component" value="Unassembled WGS sequence"/>
</dbReference>
<dbReference type="InterPro" id="IPR000847">
    <property type="entry name" value="LysR_HTH_N"/>
</dbReference>
<dbReference type="AlphaFoldDB" id="A0AAP2ZAT3"/>
<dbReference type="RefSeq" id="WP_342809657.1">
    <property type="nucleotide sequence ID" value="NZ_JAOPJZ010000016.1"/>
</dbReference>
<dbReference type="InterPro" id="IPR016462">
    <property type="entry name" value="ModE"/>
</dbReference>
<dbReference type="InterPro" id="IPR036390">
    <property type="entry name" value="WH_DNA-bd_sf"/>
</dbReference>
<comment type="caution">
    <text evidence="8">The sequence shown here is derived from an EMBL/GenBank/DDBJ whole genome shotgun (WGS) entry which is preliminary data.</text>
</comment>
<reference evidence="8 9" key="1">
    <citation type="submission" date="2022-09" db="EMBL/GenBank/DDBJ databases">
        <title>Enrichment on poylsaccharides allowed isolation of novel metabolic and taxonomic groups of Haloarchaea.</title>
        <authorList>
            <person name="Sorokin D.Y."/>
            <person name="Elcheninov A.G."/>
            <person name="Khizhniak T.V."/>
            <person name="Kolganova T.V."/>
            <person name="Kublanov I.V."/>
        </authorList>
    </citation>
    <scope>NUCLEOTIDE SEQUENCE [LARGE SCALE GENOMIC DNA]</scope>
    <source>
        <strain evidence="8 9">AArc-curdl1</strain>
    </source>
</reference>
<evidence type="ECO:0000256" key="2">
    <source>
        <dbReference type="ARBA" id="ARBA00008110"/>
    </source>
</evidence>
<dbReference type="InterPro" id="IPR051815">
    <property type="entry name" value="Molybdate_resp_trans_reg"/>
</dbReference>
<protein>
    <submittedName>
        <fullName evidence="8">TOBE domain-containing protein</fullName>
    </submittedName>
</protein>
<dbReference type="SUPFAM" id="SSF46785">
    <property type="entry name" value="Winged helix' DNA-binding domain"/>
    <property type="match status" value="1"/>
</dbReference>
<evidence type="ECO:0000256" key="1">
    <source>
        <dbReference type="ARBA" id="ARBA00004202"/>
    </source>
</evidence>
<dbReference type="PANTHER" id="PTHR30432">
    <property type="entry name" value="TRANSCRIPTIONAL REGULATOR MODE"/>
    <property type="match status" value="1"/>
</dbReference>
<dbReference type="InterPro" id="IPR005116">
    <property type="entry name" value="Transp-assoc_OB_typ1"/>
</dbReference>
<dbReference type="GO" id="GO:0015689">
    <property type="term" value="P:molybdate ion transport"/>
    <property type="evidence" value="ECO:0007669"/>
    <property type="project" value="InterPro"/>
</dbReference>
<dbReference type="Pfam" id="PF00126">
    <property type="entry name" value="HTH_1"/>
    <property type="match status" value="1"/>
</dbReference>
<dbReference type="NCBIfam" id="TIGR00638">
    <property type="entry name" value="Mop"/>
    <property type="match status" value="1"/>
</dbReference>
<gene>
    <name evidence="8" type="ORF">OB919_15335</name>
</gene>
<dbReference type="GO" id="GO:0005886">
    <property type="term" value="C:plasma membrane"/>
    <property type="evidence" value="ECO:0007669"/>
    <property type="project" value="UniProtKB-SubCell"/>
</dbReference>
<dbReference type="InterPro" id="IPR008995">
    <property type="entry name" value="Mo/tungstate-bd_C_term_dom"/>
</dbReference>
<dbReference type="GO" id="GO:0003700">
    <property type="term" value="F:DNA-binding transcription factor activity"/>
    <property type="evidence" value="ECO:0007669"/>
    <property type="project" value="InterPro"/>
</dbReference>
<dbReference type="InterPro" id="IPR036388">
    <property type="entry name" value="WH-like_DNA-bd_sf"/>
</dbReference>
<dbReference type="Gene3D" id="1.10.10.10">
    <property type="entry name" value="Winged helix-like DNA-binding domain superfamily/Winged helix DNA-binding domain"/>
    <property type="match status" value="1"/>
</dbReference>
<dbReference type="InterPro" id="IPR004606">
    <property type="entry name" value="Mop_domain"/>
</dbReference>
<keyword evidence="5" id="KW-0677">Repeat</keyword>
<dbReference type="PANTHER" id="PTHR30432:SF1">
    <property type="entry name" value="DNA-BINDING TRANSCRIPTIONAL DUAL REGULATOR MODE"/>
    <property type="match status" value="1"/>
</dbReference>
<dbReference type="PIRSF" id="PIRSF005763">
    <property type="entry name" value="Txn_reg_ModE"/>
    <property type="match status" value="1"/>
</dbReference>
<feature type="region of interest" description="Disordered" evidence="6">
    <location>
        <begin position="222"/>
        <end position="246"/>
    </location>
</feature>
<keyword evidence="4" id="KW-0500">Molybdenum</keyword>
<sequence length="246" mass="26098">MTTERSYRTELTAGSLTIDRRDVEMLEAIETHGSIHAAADALGRSYARMQRRLDALENAIGPVTERRRGGSQGGGTDLTEAAFDLISQFERHRTDLEGIVNATESVLTGTVDSRDGELATVETAAGPVVAIVPEGAMQVEIGIRSDAVVLTDPAGVPDSDGTSLRNRLHGRVTQRRAGTSVVQVTLEVAEGVELETVVTRVSAERLGLEPGRHIVASFKATAARAVPASPGTQSQTGVDEERTEDA</sequence>
<dbReference type="GO" id="GO:0030151">
    <property type="term" value="F:molybdenum ion binding"/>
    <property type="evidence" value="ECO:0007669"/>
    <property type="project" value="InterPro"/>
</dbReference>
<evidence type="ECO:0000256" key="5">
    <source>
        <dbReference type="ARBA" id="ARBA00022737"/>
    </source>
</evidence>
<dbReference type="PROSITE" id="PS51866">
    <property type="entry name" value="MOP"/>
    <property type="match status" value="1"/>
</dbReference>
<comment type="similarity">
    <text evidence="2">Belongs to the ModE family.</text>
</comment>
<keyword evidence="9" id="KW-1185">Reference proteome</keyword>
<dbReference type="Pfam" id="PF03459">
    <property type="entry name" value="TOBE"/>
    <property type="match status" value="1"/>
</dbReference>
<evidence type="ECO:0000256" key="3">
    <source>
        <dbReference type="ARBA" id="ARBA00022448"/>
    </source>
</evidence>
<organism evidence="8 9">
    <name type="scientific">Natronosalvus hydrolyticus</name>
    <dbReference type="NCBI Taxonomy" id="2979988"/>
    <lineage>
        <taxon>Archaea</taxon>
        <taxon>Methanobacteriati</taxon>
        <taxon>Methanobacteriota</taxon>
        <taxon>Stenosarchaea group</taxon>
        <taxon>Halobacteria</taxon>
        <taxon>Halobacteriales</taxon>
        <taxon>Natrialbaceae</taxon>
        <taxon>Natronosalvus</taxon>
    </lineage>
</organism>